<keyword evidence="5 6" id="KW-0472">Membrane</keyword>
<sequence>MKLLKSLYGKVDKLAHEVAKFGIIGAVAFVVDMGAFNLLRYDFDGSGILQHKPLTARVISVCLATIVAYFGNRHWTWKNRERRALHFEYSLFFVLNGVGLVLNLAVLGFVIYVLNLHDPLSNNLANLFGIGCGTIFRFWSYRRFLFREVSAPSKGPEEETEVKLSSAA</sequence>
<proteinExistence type="inferred from homology"/>
<evidence type="ECO:0000256" key="3">
    <source>
        <dbReference type="ARBA" id="ARBA00022692"/>
    </source>
</evidence>
<protein>
    <submittedName>
        <fullName evidence="8">GtrA family protein</fullName>
    </submittedName>
</protein>
<gene>
    <name evidence="8" type="ORF">ACFOUW_00955</name>
</gene>
<evidence type="ECO:0000313" key="8">
    <source>
        <dbReference type="EMBL" id="MFC3759395.1"/>
    </source>
</evidence>
<dbReference type="RefSeq" id="WP_205122209.1">
    <property type="nucleotide sequence ID" value="NZ_JAFBCM010000001.1"/>
</dbReference>
<evidence type="ECO:0000256" key="2">
    <source>
        <dbReference type="ARBA" id="ARBA00009399"/>
    </source>
</evidence>
<reference evidence="9" key="1">
    <citation type="journal article" date="2019" name="Int. J. Syst. Evol. Microbiol.">
        <title>The Global Catalogue of Microorganisms (GCM) 10K type strain sequencing project: providing services to taxonomists for standard genome sequencing and annotation.</title>
        <authorList>
            <consortium name="The Broad Institute Genomics Platform"/>
            <consortium name="The Broad Institute Genome Sequencing Center for Infectious Disease"/>
            <person name="Wu L."/>
            <person name="Ma J."/>
        </authorList>
    </citation>
    <scope>NUCLEOTIDE SEQUENCE [LARGE SCALE GENOMIC DNA]</scope>
    <source>
        <strain evidence="9">CGMCC 4.7241</strain>
    </source>
</reference>
<comment type="similarity">
    <text evidence="2">Belongs to the GtrA family.</text>
</comment>
<evidence type="ECO:0000256" key="4">
    <source>
        <dbReference type="ARBA" id="ARBA00022989"/>
    </source>
</evidence>
<dbReference type="PANTHER" id="PTHR38459:SF1">
    <property type="entry name" value="PROPHAGE BACTOPRENOL-LINKED GLUCOSE TRANSLOCASE HOMOLOG"/>
    <property type="match status" value="1"/>
</dbReference>
<accession>A0ABV7Y2J1</accession>
<comment type="caution">
    <text evidence="8">The sequence shown here is derived from an EMBL/GenBank/DDBJ whole genome shotgun (WGS) entry which is preliminary data.</text>
</comment>
<evidence type="ECO:0000313" key="9">
    <source>
        <dbReference type="Proteomes" id="UP001595699"/>
    </source>
</evidence>
<evidence type="ECO:0000256" key="6">
    <source>
        <dbReference type="SAM" id="Phobius"/>
    </source>
</evidence>
<feature type="transmembrane region" description="Helical" evidence="6">
    <location>
        <begin position="91"/>
        <end position="114"/>
    </location>
</feature>
<dbReference type="PANTHER" id="PTHR38459">
    <property type="entry name" value="PROPHAGE BACTOPRENOL-LINKED GLUCOSE TRANSLOCASE HOMOLOG"/>
    <property type="match status" value="1"/>
</dbReference>
<keyword evidence="9" id="KW-1185">Reference proteome</keyword>
<feature type="transmembrane region" description="Helical" evidence="6">
    <location>
        <begin position="21"/>
        <end position="39"/>
    </location>
</feature>
<keyword evidence="4 6" id="KW-1133">Transmembrane helix</keyword>
<dbReference type="InterPro" id="IPR007267">
    <property type="entry name" value="GtrA_DPMS_TM"/>
</dbReference>
<dbReference type="Proteomes" id="UP001595699">
    <property type="component" value="Unassembled WGS sequence"/>
</dbReference>
<feature type="transmembrane region" description="Helical" evidence="6">
    <location>
        <begin position="54"/>
        <end position="71"/>
    </location>
</feature>
<evidence type="ECO:0000256" key="1">
    <source>
        <dbReference type="ARBA" id="ARBA00004141"/>
    </source>
</evidence>
<organism evidence="8 9">
    <name type="scientific">Tenggerimyces flavus</name>
    <dbReference type="NCBI Taxonomy" id="1708749"/>
    <lineage>
        <taxon>Bacteria</taxon>
        <taxon>Bacillati</taxon>
        <taxon>Actinomycetota</taxon>
        <taxon>Actinomycetes</taxon>
        <taxon>Propionibacteriales</taxon>
        <taxon>Nocardioidaceae</taxon>
        <taxon>Tenggerimyces</taxon>
    </lineage>
</organism>
<dbReference type="Pfam" id="PF04138">
    <property type="entry name" value="GtrA_DPMS_TM"/>
    <property type="match status" value="1"/>
</dbReference>
<name>A0ABV7Y2J1_9ACTN</name>
<dbReference type="InterPro" id="IPR051401">
    <property type="entry name" value="GtrA_CellWall_Glycosyl"/>
</dbReference>
<comment type="subcellular location">
    <subcellularLocation>
        <location evidence="1">Membrane</location>
        <topology evidence="1">Multi-pass membrane protein</topology>
    </subcellularLocation>
</comment>
<feature type="transmembrane region" description="Helical" evidence="6">
    <location>
        <begin position="120"/>
        <end position="139"/>
    </location>
</feature>
<keyword evidence="3 6" id="KW-0812">Transmembrane</keyword>
<feature type="domain" description="GtrA/DPMS transmembrane" evidence="7">
    <location>
        <begin position="20"/>
        <end position="146"/>
    </location>
</feature>
<evidence type="ECO:0000256" key="5">
    <source>
        <dbReference type="ARBA" id="ARBA00023136"/>
    </source>
</evidence>
<dbReference type="EMBL" id="JBHRZH010000001">
    <property type="protein sequence ID" value="MFC3759395.1"/>
    <property type="molecule type" value="Genomic_DNA"/>
</dbReference>
<evidence type="ECO:0000259" key="7">
    <source>
        <dbReference type="Pfam" id="PF04138"/>
    </source>
</evidence>